<evidence type="ECO:0000256" key="1">
    <source>
        <dbReference type="ARBA" id="ARBA00009998"/>
    </source>
</evidence>
<dbReference type="InterPro" id="IPR003761">
    <property type="entry name" value="Exonuc_VII_S"/>
</dbReference>
<evidence type="ECO:0000256" key="3">
    <source>
        <dbReference type="ARBA" id="ARBA00022722"/>
    </source>
</evidence>
<dbReference type="InterPro" id="IPR037004">
    <property type="entry name" value="Exonuc_VII_ssu_sf"/>
</dbReference>
<dbReference type="Pfam" id="PF02609">
    <property type="entry name" value="Exonuc_VII_S"/>
    <property type="match status" value="1"/>
</dbReference>
<proteinExistence type="inferred from homology"/>
<dbReference type="Gene3D" id="1.10.287.1040">
    <property type="entry name" value="Exonuclease VII, small subunit"/>
    <property type="match status" value="1"/>
</dbReference>
<comment type="subcellular location">
    <subcellularLocation>
        <location evidence="6">Cytoplasm</location>
    </subcellularLocation>
</comment>
<dbReference type="RefSeq" id="WP_013215938.1">
    <property type="nucleotide sequence ID" value="NC_014313.1"/>
</dbReference>
<feature type="region of interest" description="Disordered" evidence="7">
    <location>
        <begin position="74"/>
        <end position="93"/>
    </location>
</feature>
<keyword evidence="3 6" id="KW-0540">Nuclease</keyword>
<dbReference type="PANTHER" id="PTHR34137">
    <property type="entry name" value="EXODEOXYRIBONUCLEASE 7 SMALL SUBUNIT"/>
    <property type="match status" value="1"/>
</dbReference>
<dbReference type="KEGG" id="hdn:Hden_1978"/>
<protein>
    <recommendedName>
        <fullName evidence="6">Exodeoxyribonuclease 7 small subunit</fullName>
        <ecNumber evidence="6">3.1.11.6</ecNumber>
    </recommendedName>
    <alternativeName>
        <fullName evidence="6">Exodeoxyribonuclease VII small subunit</fullName>
        <shortName evidence="6">Exonuclease VII small subunit</shortName>
    </alternativeName>
</protein>
<dbReference type="eggNOG" id="COG1722">
    <property type="taxonomic scope" value="Bacteria"/>
</dbReference>
<gene>
    <name evidence="6" type="primary">xseB</name>
    <name evidence="8" type="ordered locus">Hden_1978</name>
</gene>
<dbReference type="EC" id="3.1.11.6" evidence="6"/>
<keyword evidence="5 6" id="KW-0269">Exonuclease</keyword>
<dbReference type="AlphaFoldDB" id="D8JPP5"/>
<dbReference type="EMBL" id="CP002083">
    <property type="protein sequence ID" value="ADJ23779.1"/>
    <property type="molecule type" value="Genomic_DNA"/>
</dbReference>
<sequence>MTEPKVPAKALDDIKAMTFERALKELEAIVGRLERGDVDLEESITIYERGEALRDHCDRLLKAAEAKVEKLTLGADGTPKGTTPLDKDNGAPF</sequence>
<dbReference type="NCBIfam" id="TIGR01280">
    <property type="entry name" value="xseB"/>
    <property type="match status" value="1"/>
</dbReference>
<dbReference type="SUPFAM" id="SSF116842">
    <property type="entry name" value="XseB-like"/>
    <property type="match status" value="1"/>
</dbReference>
<name>D8JPP5_HYPDA</name>
<comment type="subunit">
    <text evidence="6">Heterooligomer composed of large and small subunits.</text>
</comment>
<dbReference type="OrthoDB" id="9808145at2"/>
<dbReference type="GO" id="GO:0009318">
    <property type="term" value="C:exodeoxyribonuclease VII complex"/>
    <property type="evidence" value="ECO:0007669"/>
    <property type="project" value="UniProtKB-UniRule"/>
</dbReference>
<organism evidence="8 9">
    <name type="scientific">Hyphomicrobium denitrificans (strain ATCC 51888 / DSM 1869 / NCIMB 11706 / TK 0415)</name>
    <dbReference type="NCBI Taxonomy" id="582899"/>
    <lineage>
        <taxon>Bacteria</taxon>
        <taxon>Pseudomonadati</taxon>
        <taxon>Pseudomonadota</taxon>
        <taxon>Alphaproteobacteria</taxon>
        <taxon>Hyphomicrobiales</taxon>
        <taxon>Hyphomicrobiaceae</taxon>
        <taxon>Hyphomicrobium</taxon>
    </lineage>
</organism>
<keyword evidence="2 6" id="KW-0963">Cytoplasm</keyword>
<evidence type="ECO:0000256" key="6">
    <source>
        <dbReference type="HAMAP-Rule" id="MF_00337"/>
    </source>
</evidence>
<evidence type="ECO:0000313" key="8">
    <source>
        <dbReference type="EMBL" id="ADJ23779.1"/>
    </source>
</evidence>
<dbReference type="HOGENOM" id="CLU_145918_0_3_5"/>
<evidence type="ECO:0000256" key="5">
    <source>
        <dbReference type="ARBA" id="ARBA00022839"/>
    </source>
</evidence>
<dbReference type="HAMAP" id="MF_00337">
    <property type="entry name" value="Exonuc_7_S"/>
    <property type="match status" value="1"/>
</dbReference>
<accession>D8JPP5</accession>
<dbReference type="STRING" id="582899.Hden_1978"/>
<keyword evidence="4 6" id="KW-0378">Hydrolase</keyword>
<keyword evidence="9" id="KW-1185">Reference proteome</keyword>
<comment type="function">
    <text evidence="6">Bidirectionally degrades single-stranded DNA into large acid-insoluble oligonucleotides, which are then degraded further into small acid-soluble oligonucleotides.</text>
</comment>
<evidence type="ECO:0000256" key="2">
    <source>
        <dbReference type="ARBA" id="ARBA00022490"/>
    </source>
</evidence>
<evidence type="ECO:0000256" key="4">
    <source>
        <dbReference type="ARBA" id="ARBA00022801"/>
    </source>
</evidence>
<dbReference type="GO" id="GO:0005829">
    <property type="term" value="C:cytosol"/>
    <property type="evidence" value="ECO:0007669"/>
    <property type="project" value="TreeGrafter"/>
</dbReference>
<comment type="catalytic activity">
    <reaction evidence="6">
        <text>Exonucleolytic cleavage in either 5'- to 3'- or 3'- to 5'-direction to yield nucleoside 5'-phosphates.</text>
        <dbReference type="EC" id="3.1.11.6"/>
    </reaction>
</comment>
<reference evidence="9" key="1">
    <citation type="journal article" date="2011" name="J. Bacteriol.">
        <title>Genome sequences of eight morphologically diverse alphaproteobacteria.</title>
        <authorList>
            <consortium name="US DOE Joint Genome Institute"/>
            <person name="Brown P.J."/>
            <person name="Kysela D.T."/>
            <person name="Buechlein A."/>
            <person name="Hemmerich C."/>
            <person name="Brun Y.V."/>
        </authorList>
    </citation>
    <scope>NUCLEOTIDE SEQUENCE [LARGE SCALE GENOMIC DNA]</scope>
    <source>
        <strain evidence="9">ATCC 51888 / DSM 1869 / NCIB 11706 / TK 0415</strain>
    </source>
</reference>
<dbReference type="GO" id="GO:0008855">
    <property type="term" value="F:exodeoxyribonuclease VII activity"/>
    <property type="evidence" value="ECO:0007669"/>
    <property type="project" value="UniProtKB-UniRule"/>
</dbReference>
<evidence type="ECO:0000256" key="7">
    <source>
        <dbReference type="SAM" id="MobiDB-lite"/>
    </source>
</evidence>
<dbReference type="GO" id="GO:0006308">
    <property type="term" value="P:DNA catabolic process"/>
    <property type="evidence" value="ECO:0007669"/>
    <property type="project" value="UniProtKB-UniRule"/>
</dbReference>
<dbReference type="Proteomes" id="UP000002033">
    <property type="component" value="Chromosome"/>
</dbReference>
<evidence type="ECO:0000313" key="9">
    <source>
        <dbReference type="Proteomes" id="UP000002033"/>
    </source>
</evidence>
<comment type="similarity">
    <text evidence="1 6">Belongs to the XseB family.</text>
</comment>
<dbReference type="NCBIfam" id="NF002139">
    <property type="entry name" value="PRK00977.1-3"/>
    <property type="match status" value="1"/>
</dbReference>
<dbReference type="PANTHER" id="PTHR34137:SF1">
    <property type="entry name" value="EXODEOXYRIBONUCLEASE 7 SMALL SUBUNIT"/>
    <property type="match status" value="1"/>
</dbReference>